<name>A0A231UUB8_9HYPH</name>
<dbReference type="InterPro" id="IPR010349">
    <property type="entry name" value="Asparaginase_II"/>
</dbReference>
<reference evidence="2" key="1">
    <citation type="journal article" date="2017" name="Int. J. Syst. Evol. Microbiol.">
        <title>Notoacmeibacter marinus gen. nov., sp. nov., isolated from the gut of a limpet and proposal of Notoacmeibacteraceae fam. nov. in the order Rhizobiales of the class Alphaproteobacteria.</title>
        <authorList>
            <person name="Huang Z."/>
            <person name="Guo F."/>
            <person name="Lai Q."/>
        </authorList>
    </citation>
    <scope>NUCLEOTIDE SEQUENCE [LARGE SCALE GENOMIC DNA]</scope>
    <source>
        <strain evidence="2">XMTR2A4</strain>
    </source>
</reference>
<evidence type="ECO:0000313" key="1">
    <source>
        <dbReference type="EMBL" id="OXS99486.1"/>
    </source>
</evidence>
<dbReference type="EMBL" id="NBYO01000003">
    <property type="protein sequence ID" value="OXS99486.1"/>
    <property type="molecule type" value="Genomic_DNA"/>
</dbReference>
<protein>
    <submittedName>
        <fullName evidence="1">Asparaginase</fullName>
    </submittedName>
</protein>
<evidence type="ECO:0000313" key="2">
    <source>
        <dbReference type="Proteomes" id="UP000215405"/>
    </source>
</evidence>
<gene>
    <name evidence="1" type="ORF">B7H23_15180</name>
</gene>
<proteinExistence type="predicted"/>
<comment type="caution">
    <text evidence="1">The sequence shown here is derived from an EMBL/GenBank/DDBJ whole genome shotgun (WGS) entry which is preliminary data.</text>
</comment>
<sequence>MASVDNPVLVEVTRGERVESLHRGAFVAVDADGTVVMMAGDVDRPIFPRSAIKLIQALPLIETGAADDCGLGDSELAITGASHSGEPGHVEAASSILTKAGIAPAALECGCHWPMGEDAARRLFCEGVQPNVLHNNCSGKHAGFLCTCGKQGWPTENYVQPDHPMQAAIRDVMTEVTGAAHGPDNMAIDGCSIPTYAIGLTAMARGMAKMASGHGLEPQRAGAAARLMKAAMAEPWYVAGTDRACTAMMKAAAGRLYAKTGAEGVYCGAIPELGIGFALKCDDGTTRAAEAMAAGLVAKLLPSDWLADEMATMARTPIKTRIGAVVGDVRPTGPLG</sequence>
<accession>A0A231UUB8</accession>
<dbReference type="Pfam" id="PF06089">
    <property type="entry name" value="Asparaginase_II"/>
    <property type="match status" value="1"/>
</dbReference>
<dbReference type="Proteomes" id="UP000215405">
    <property type="component" value="Unassembled WGS sequence"/>
</dbReference>
<dbReference type="RefSeq" id="WP_094078265.1">
    <property type="nucleotide sequence ID" value="NZ_NBYO01000003.1"/>
</dbReference>
<dbReference type="PANTHER" id="PTHR42110">
    <property type="entry name" value="L-ASPARAGINASE, PUTATIVE (AFU_ORTHOLOGUE AFUA_3G11890)-RELATED"/>
    <property type="match status" value="1"/>
</dbReference>
<dbReference type="PANTHER" id="PTHR42110:SF1">
    <property type="entry name" value="L-ASPARAGINASE, PUTATIVE (AFU_ORTHOLOGUE AFUA_3G11890)-RELATED"/>
    <property type="match status" value="1"/>
</dbReference>
<keyword evidence="2" id="KW-1185">Reference proteome</keyword>
<organism evidence="1 2">
    <name type="scientific">Notoacmeibacter marinus</name>
    <dbReference type="NCBI Taxonomy" id="1876515"/>
    <lineage>
        <taxon>Bacteria</taxon>
        <taxon>Pseudomonadati</taxon>
        <taxon>Pseudomonadota</taxon>
        <taxon>Alphaproteobacteria</taxon>
        <taxon>Hyphomicrobiales</taxon>
        <taxon>Notoacmeibacteraceae</taxon>
        <taxon>Notoacmeibacter</taxon>
    </lineage>
</organism>
<dbReference type="AlphaFoldDB" id="A0A231UUB8"/>